<sequence length="497" mass="56125">MVTSPRQRPFDPSPPAGLKFPNFSKICENGFGDGHNTHAHSMAWFKDHLFVGTTRSLLCALKLHRCIEEWGLEVWPIECPDDVEGLYEQVDRRSQIWRYNPVTEEWRYVYQSPMVMGSEGGMVPREMGYRHMMVFQGESDSQPALYVASTCPGRAPGALILRSEDGETFQPASEYGIVGLPITSIRFLVPFRGKLYTSPTGSRNSKHNTSDYTIIYESSDPLGGKWRPCSLNGFGDPTNEAVFAVCPFRDQLYAGTFNCTGFQVWRSDCLGQPPYKWVKVIDQGAYRGPLNQIAACMMVFNDALYVGSAIQNSGYDIINRIGPAPGELIRIFPDDSWELVVGSPRQTPQGEKRPISYLQPGFGNFFNGYFWHMGIHDGWLYLGTCNGSVILSWFNCNKLEERARHYLNKVGLENLIKNQSGFELWRTYDGENWLPVEQHGFGNPYNIGLRNLVSTPHGFFAGTANPFAPKIAVRENGQWVYTDNPRGGLEVWLGRPY</sequence>
<evidence type="ECO:0008006" key="3">
    <source>
        <dbReference type="Google" id="ProtNLM"/>
    </source>
</evidence>
<accession>A0A552LZ53</accession>
<dbReference type="Proteomes" id="UP000318616">
    <property type="component" value="Unassembled WGS sequence"/>
</dbReference>
<comment type="caution">
    <text evidence="1">The sequence shown here is derived from an EMBL/GenBank/DDBJ whole genome shotgun (WGS) entry which is preliminary data.</text>
</comment>
<organism evidence="1 2">
    <name type="scientific">Microcystis wesenbergii Mw_MB_S_20031200_S109D</name>
    <dbReference type="NCBI Taxonomy" id="2486241"/>
    <lineage>
        <taxon>Bacteria</taxon>
        <taxon>Bacillati</taxon>
        <taxon>Cyanobacteriota</taxon>
        <taxon>Cyanophyceae</taxon>
        <taxon>Oscillatoriophycideae</taxon>
        <taxon>Chroococcales</taxon>
        <taxon>Microcystaceae</taxon>
        <taxon>Microcystis</taxon>
    </lineage>
</organism>
<evidence type="ECO:0000313" key="2">
    <source>
        <dbReference type="Proteomes" id="UP000318616"/>
    </source>
</evidence>
<gene>
    <name evidence="1" type="ORF">EWV88_07715</name>
</gene>
<name>A0A552LZ53_9CHRO</name>
<dbReference type="AlphaFoldDB" id="A0A552LZ53"/>
<reference evidence="1 2" key="1">
    <citation type="submission" date="2019-01" db="EMBL/GenBank/DDBJ databases">
        <title>Coherence of Microcystis species and biogeography revealed through population genomics.</title>
        <authorList>
            <person name="Perez-Carrascal O.M."/>
            <person name="Terrat Y."/>
            <person name="Giani A."/>
            <person name="Fortin N."/>
            <person name="Tromas N."/>
            <person name="Shapiro B.J."/>
        </authorList>
    </citation>
    <scope>NUCLEOTIDE SEQUENCE [LARGE SCALE GENOMIC DNA]</scope>
    <source>
        <strain evidence="1">Mw_MB_S_20031200_S109D</strain>
    </source>
</reference>
<proteinExistence type="predicted"/>
<protein>
    <recommendedName>
        <fullName evidence="3">Exo-alpha-sialidase</fullName>
    </recommendedName>
</protein>
<evidence type="ECO:0000313" key="1">
    <source>
        <dbReference type="EMBL" id="TRV25498.1"/>
    </source>
</evidence>
<dbReference type="EMBL" id="SFAP01000105">
    <property type="protein sequence ID" value="TRV25498.1"/>
    <property type="molecule type" value="Genomic_DNA"/>
</dbReference>